<dbReference type="AlphaFoldDB" id="A0A4Q1QKG7"/>
<keyword evidence="2" id="KW-1185">Reference proteome</keyword>
<name>A0A4Q1QKG7_9ACTN</name>
<protein>
    <submittedName>
        <fullName evidence="1">Carbohydrate kinase</fullName>
    </submittedName>
</protein>
<comment type="caution">
    <text evidence="1">The sequence shown here is derived from an EMBL/GenBank/DDBJ whole genome shotgun (WGS) entry which is preliminary data.</text>
</comment>
<organism evidence="1 2">
    <name type="scientific">Streptomyces sioyaensis</name>
    <dbReference type="NCBI Taxonomy" id="67364"/>
    <lineage>
        <taxon>Bacteria</taxon>
        <taxon>Bacillati</taxon>
        <taxon>Actinomycetota</taxon>
        <taxon>Actinomycetes</taxon>
        <taxon>Kitasatosporales</taxon>
        <taxon>Streptomycetaceae</taxon>
        <taxon>Streptomyces</taxon>
    </lineage>
</organism>
<proteinExistence type="predicted"/>
<dbReference type="EMBL" id="SDIF01000105">
    <property type="protein sequence ID" value="RXS61234.1"/>
    <property type="molecule type" value="Genomic_DNA"/>
</dbReference>
<dbReference type="Gene3D" id="3.40.1190.20">
    <property type="match status" value="1"/>
</dbReference>
<evidence type="ECO:0000313" key="1">
    <source>
        <dbReference type="EMBL" id="RXS61234.1"/>
    </source>
</evidence>
<sequence length="46" mass="4823">DALSYAAVTALGDDDWRDILRFAARAAAVTCSRAGAEPPFARELAA</sequence>
<keyword evidence="1" id="KW-0808">Transferase</keyword>
<dbReference type="Proteomes" id="UP000289482">
    <property type="component" value="Unassembled WGS sequence"/>
</dbReference>
<dbReference type="GO" id="GO:0016301">
    <property type="term" value="F:kinase activity"/>
    <property type="evidence" value="ECO:0007669"/>
    <property type="project" value="UniProtKB-KW"/>
</dbReference>
<accession>A0A4Q1QKG7</accession>
<feature type="non-terminal residue" evidence="1">
    <location>
        <position position="1"/>
    </location>
</feature>
<keyword evidence="1" id="KW-0418">Kinase</keyword>
<reference evidence="1 2" key="1">
    <citation type="submission" date="2019-01" db="EMBL/GenBank/DDBJ databases">
        <title>Draft genome sequences of the type strain Streptomyces sioyaensis DSM 40032 and its novel strain, TM32, a thermotolerant antibiotics-producing actinobacterium.</title>
        <authorList>
            <person name="Nakaew N."/>
            <person name="Lumyong S."/>
            <person name="Sloan W.T."/>
            <person name="Sungthong R."/>
        </authorList>
    </citation>
    <scope>NUCLEOTIDE SEQUENCE [LARGE SCALE GENOMIC DNA]</scope>
    <source>
        <strain evidence="1 2">DSM 40032</strain>
    </source>
</reference>
<dbReference type="InterPro" id="IPR029056">
    <property type="entry name" value="Ribokinase-like"/>
</dbReference>
<evidence type="ECO:0000313" key="2">
    <source>
        <dbReference type="Proteomes" id="UP000289482"/>
    </source>
</evidence>
<dbReference type="SUPFAM" id="SSF53613">
    <property type="entry name" value="Ribokinase-like"/>
    <property type="match status" value="1"/>
</dbReference>
<gene>
    <name evidence="1" type="ORF">EST54_26820</name>
</gene>